<comment type="caution">
    <text evidence="1">The sequence shown here is derived from an EMBL/GenBank/DDBJ whole genome shotgun (WGS) entry which is preliminary data.</text>
</comment>
<keyword evidence="2" id="KW-1185">Reference proteome</keyword>
<dbReference type="EMBL" id="JANBVO010000096">
    <property type="protein sequence ID" value="KAJ9130287.1"/>
    <property type="molecule type" value="Genomic_DNA"/>
</dbReference>
<dbReference type="Proteomes" id="UP001174694">
    <property type="component" value="Unassembled WGS sequence"/>
</dbReference>
<evidence type="ECO:0000313" key="1">
    <source>
        <dbReference type="EMBL" id="KAJ9130287.1"/>
    </source>
</evidence>
<gene>
    <name evidence="1" type="ORF">NKR23_g12268</name>
</gene>
<dbReference type="AlphaFoldDB" id="A0AA38R2F5"/>
<sequence>MAELAGCHDVLFDRCFDEAMKTFDPSTTGGLLAKLRRKQAMTFLHNSVSGKVWAFMRYYWTDERYEEAKKWLGERLKLYYDNGHPEVRRFMDTESRIPTVTIDSNDASYVDEAPSTAIIRVKQEVQ</sequence>
<proteinExistence type="predicted"/>
<evidence type="ECO:0000313" key="2">
    <source>
        <dbReference type="Proteomes" id="UP001174694"/>
    </source>
</evidence>
<protein>
    <submittedName>
        <fullName evidence="1">Uncharacterized protein</fullName>
    </submittedName>
</protein>
<reference evidence="1" key="1">
    <citation type="submission" date="2022-07" db="EMBL/GenBank/DDBJ databases">
        <title>Fungi with potential for degradation of polypropylene.</title>
        <authorList>
            <person name="Gostincar C."/>
        </authorList>
    </citation>
    <scope>NUCLEOTIDE SEQUENCE</scope>
    <source>
        <strain evidence="1">EXF-13308</strain>
    </source>
</reference>
<organism evidence="1 2">
    <name type="scientific">Pleurostoma richardsiae</name>
    <dbReference type="NCBI Taxonomy" id="41990"/>
    <lineage>
        <taxon>Eukaryota</taxon>
        <taxon>Fungi</taxon>
        <taxon>Dikarya</taxon>
        <taxon>Ascomycota</taxon>
        <taxon>Pezizomycotina</taxon>
        <taxon>Sordariomycetes</taxon>
        <taxon>Sordariomycetidae</taxon>
        <taxon>Calosphaeriales</taxon>
        <taxon>Pleurostomataceae</taxon>
        <taxon>Pleurostoma</taxon>
    </lineage>
</organism>
<accession>A0AA38R2F5</accession>
<name>A0AA38R2F5_9PEZI</name>